<feature type="domain" description="Plastocyanin-like" evidence="3">
    <location>
        <begin position="229"/>
        <end position="289"/>
    </location>
</feature>
<reference evidence="6" key="2">
    <citation type="submission" date="2024-05" db="EMBL/GenBank/DDBJ databases">
        <title>Rhodohalobacter halophilus gen. nov., sp. nov., a moderately halophilic member of the family Balneolaceae.</title>
        <authorList>
            <person name="Xia J."/>
        </authorList>
    </citation>
    <scope>NUCLEOTIDE SEQUENCE</scope>
    <source>
        <strain evidence="6">WB101</strain>
    </source>
</reference>
<gene>
    <name evidence="6" type="ORF">L6773_00210</name>
</gene>
<dbReference type="Proteomes" id="UP001165366">
    <property type="component" value="Unassembled WGS sequence"/>
</dbReference>
<evidence type="ECO:0000259" key="5">
    <source>
        <dbReference type="Pfam" id="PF07732"/>
    </source>
</evidence>
<dbReference type="PANTHER" id="PTHR48267">
    <property type="entry name" value="CUPREDOXIN SUPERFAMILY PROTEIN"/>
    <property type="match status" value="1"/>
</dbReference>
<dbReference type="CDD" id="cd13890">
    <property type="entry name" value="CuRO_3_CueO_FtsP"/>
    <property type="match status" value="1"/>
</dbReference>
<evidence type="ECO:0000313" key="7">
    <source>
        <dbReference type="Proteomes" id="UP001165366"/>
    </source>
</evidence>
<dbReference type="InterPro" id="IPR008972">
    <property type="entry name" value="Cupredoxin"/>
</dbReference>
<dbReference type="InterPro" id="IPR045087">
    <property type="entry name" value="Cu-oxidase_fam"/>
</dbReference>
<reference evidence="6" key="1">
    <citation type="submission" date="2022-01" db="EMBL/GenBank/DDBJ databases">
        <authorList>
            <person name="Wang Y."/>
        </authorList>
    </citation>
    <scope>NUCLEOTIDE SEQUENCE</scope>
    <source>
        <strain evidence="6">WB101</strain>
    </source>
</reference>
<dbReference type="Pfam" id="PF00394">
    <property type="entry name" value="Cu-oxidase"/>
    <property type="match status" value="1"/>
</dbReference>
<dbReference type="InterPro" id="IPR011707">
    <property type="entry name" value="Cu-oxidase-like_N"/>
</dbReference>
<dbReference type="PROSITE" id="PS51257">
    <property type="entry name" value="PROKAR_LIPOPROTEIN"/>
    <property type="match status" value="1"/>
</dbReference>
<dbReference type="PANTHER" id="PTHR48267:SF1">
    <property type="entry name" value="BILIRUBIN OXIDASE"/>
    <property type="match status" value="1"/>
</dbReference>
<keyword evidence="7" id="KW-1185">Reference proteome</keyword>
<dbReference type="RefSeq" id="WP_237851816.1">
    <property type="nucleotide sequence ID" value="NZ_JAKLWS010000001.1"/>
</dbReference>
<comment type="caution">
    <text evidence="6">The sequence shown here is derived from an EMBL/GenBank/DDBJ whole genome shotgun (WGS) entry which is preliminary data.</text>
</comment>
<dbReference type="Pfam" id="PF07732">
    <property type="entry name" value="Cu-oxidase_3"/>
    <property type="match status" value="1"/>
</dbReference>
<evidence type="ECO:0000313" key="6">
    <source>
        <dbReference type="EMBL" id="MCG2586966.1"/>
    </source>
</evidence>
<dbReference type="Gene3D" id="2.60.40.420">
    <property type="entry name" value="Cupredoxins - blue copper proteins"/>
    <property type="match status" value="3"/>
</dbReference>
<organism evidence="6 7">
    <name type="scientific">Rhodohalobacter sulfatireducens</name>
    <dbReference type="NCBI Taxonomy" id="2911366"/>
    <lineage>
        <taxon>Bacteria</taxon>
        <taxon>Pseudomonadati</taxon>
        <taxon>Balneolota</taxon>
        <taxon>Balneolia</taxon>
        <taxon>Balneolales</taxon>
        <taxon>Balneolaceae</taxon>
        <taxon>Rhodohalobacter</taxon>
    </lineage>
</organism>
<dbReference type="SUPFAM" id="SSF49503">
    <property type="entry name" value="Cupredoxins"/>
    <property type="match status" value="3"/>
</dbReference>
<dbReference type="Pfam" id="PF07731">
    <property type="entry name" value="Cu-oxidase_2"/>
    <property type="match status" value="1"/>
</dbReference>
<dbReference type="PROSITE" id="PS00080">
    <property type="entry name" value="MULTICOPPER_OXIDASE2"/>
    <property type="match status" value="1"/>
</dbReference>
<dbReference type="InterPro" id="IPR011706">
    <property type="entry name" value="Cu-oxidase_C"/>
</dbReference>
<accession>A0ABS9K7Y7</accession>
<dbReference type="InterPro" id="IPR001117">
    <property type="entry name" value="Cu-oxidase_2nd"/>
</dbReference>
<proteinExistence type="predicted"/>
<keyword evidence="2" id="KW-0560">Oxidoreductase</keyword>
<dbReference type="CDD" id="cd13879">
    <property type="entry name" value="CuRO_2_McoP_like"/>
    <property type="match status" value="1"/>
</dbReference>
<name>A0ABS9K7Y7_9BACT</name>
<evidence type="ECO:0000256" key="1">
    <source>
        <dbReference type="ARBA" id="ARBA00022723"/>
    </source>
</evidence>
<dbReference type="EMBL" id="JAKLWS010000001">
    <property type="protein sequence ID" value="MCG2586966.1"/>
    <property type="molecule type" value="Genomic_DNA"/>
</dbReference>
<feature type="domain" description="Plastocyanin-like" evidence="4">
    <location>
        <begin position="377"/>
        <end position="486"/>
    </location>
</feature>
<dbReference type="InterPro" id="IPR002355">
    <property type="entry name" value="Cu_oxidase_Cu_BS"/>
</dbReference>
<evidence type="ECO:0000256" key="2">
    <source>
        <dbReference type="ARBA" id="ARBA00023002"/>
    </source>
</evidence>
<keyword evidence="1" id="KW-0479">Metal-binding</keyword>
<evidence type="ECO:0000259" key="4">
    <source>
        <dbReference type="Pfam" id="PF07731"/>
    </source>
</evidence>
<protein>
    <submittedName>
        <fullName evidence="6">Multicopper oxidase family protein</fullName>
    </submittedName>
</protein>
<sequence>MDRKTFLKYTGASAGLLLAPSIITSCVTDGTSRSELYQYPLQFPESLDRDELKASPSNLTIAGEYSLDAFLFNGSLPGPTIRKRRGERFQIQFQNDIGQESIIHWHGMIVPPEMDGHPKDVISEGNYSYDFKINQRAGTYWYHPHPHQITGPQVYRGLAGFFIVTDEEEEALNLPSGEFEIPLIIQDRKIDDSGNLYYNPSMPERMMTGYLGEHIFINGVPNPHHEVQARPYRLRLLNGSNARIYNIAFRNGHSFTVIGSDGGLLPQPVETSELLIAPGERADLLVDFSEGFSGNSTELISKEFSVPSNGGMMGNMPQMMGQGGPEQGIEFPLMKFRINNDVDSSPSINLPQQLSEINFPSRNDVVREREIELNMEMMTGHTINGRLFEMLRVDEQISQGDTEIWEFINNSAVPHPMHIHAVQFKVLNRSGYRDLIPTESGWKDTVLVMPGERVRVIMTFNAQSGLYVFHCHNLEHEDAGMMANLEIT</sequence>
<evidence type="ECO:0000259" key="3">
    <source>
        <dbReference type="Pfam" id="PF00394"/>
    </source>
</evidence>
<feature type="domain" description="Plastocyanin-like" evidence="5">
    <location>
        <begin position="57"/>
        <end position="168"/>
    </location>
</feature>